<evidence type="ECO:0000313" key="4">
    <source>
        <dbReference type="Proteomes" id="UP000728032"/>
    </source>
</evidence>
<keyword evidence="1" id="KW-0067">ATP-binding</keyword>
<feature type="binding site" evidence="1">
    <location>
        <position position="58"/>
    </location>
    <ligand>
        <name>ATP</name>
        <dbReference type="ChEBI" id="CHEBI:30616"/>
    </ligand>
</feature>
<sequence length="99" mass="11220">MVANLGHRDADEMDDLPDEDVAKDFYAKYEPKEVLGRGVSSTVRRCIEKETGREFAAKIIDVSADLEDSQGLTLREASLREINILRLVAGHPYIMLFFF</sequence>
<evidence type="ECO:0000256" key="1">
    <source>
        <dbReference type="PROSITE-ProRule" id="PRU10141"/>
    </source>
</evidence>
<accession>A0A7R9QL44</accession>
<reference evidence="3" key="1">
    <citation type="submission" date="2020-11" db="EMBL/GenBank/DDBJ databases">
        <authorList>
            <person name="Tran Van P."/>
        </authorList>
    </citation>
    <scope>NUCLEOTIDE SEQUENCE</scope>
</reference>
<organism evidence="3">
    <name type="scientific">Oppiella nova</name>
    <dbReference type="NCBI Taxonomy" id="334625"/>
    <lineage>
        <taxon>Eukaryota</taxon>
        <taxon>Metazoa</taxon>
        <taxon>Ecdysozoa</taxon>
        <taxon>Arthropoda</taxon>
        <taxon>Chelicerata</taxon>
        <taxon>Arachnida</taxon>
        <taxon>Acari</taxon>
        <taxon>Acariformes</taxon>
        <taxon>Sarcoptiformes</taxon>
        <taxon>Oribatida</taxon>
        <taxon>Brachypylina</taxon>
        <taxon>Oppioidea</taxon>
        <taxon>Oppiidae</taxon>
        <taxon>Oppiella</taxon>
    </lineage>
</organism>
<dbReference type="PROSITE" id="PS00107">
    <property type="entry name" value="PROTEIN_KINASE_ATP"/>
    <property type="match status" value="1"/>
</dbReference>
<keyword evidence="4" id="KW-1185">Reference proteome</keyword>
<dbReference type="Gene3D" id="3.30.200.20">
    <property type="entry name" value="Phosphorylase Kinase, domain 1"/>
    <property type="match status" value="1"/>
</dbReference>
<dbReference type="EMBL" id="OC918716">
    <property type="protein sequence ID" value="CAD7649941.1"/>
    <property type="molecule type" value="Genomic_DNA"/>
</dbReference>
<dbReference type="FunFam" id="3.30.200.20:FF:000138">
    <property type="entry name" value="Phosphorylase b kinase gamma catalytic chain, liver/testis"/>
    <property type="match status" value="1"/>
</dbReference>
<proteinExistence type="predicted"/>
<dbReference type="PROSITE" id="PS50011">
    <property type="entry name" value="PROTEIN_KINASE_DOM"/>
    <property type="match status" value="1"/>
</dbReference>
<evidence type="ECO:0000313" key="3">
    <source>
        <dbReference type="EMBL" id="CAD7649941.1"/>
    </source>
</evidence>
<dbReference type="GO" id="GO:0005524">
    <property type="term" value="F:ATP binding"/>
    <property type="evidence" value="ECO:0007669"/>
    <property type="project" value="UniProtKB-UniRule"/>
</dbReference>
<dbReference type="EMBL" id="CAJPVJ010003891">
    <property type="protein sequence ID" value="CAG2168054.1"/>
    <property type="molecule type" value="Genomic_DNA"/>
</dbReference>
<name>A0A7R9QL44_9ACAR</name>
<dbReference type="GO" id="GO:0004672">
    <property type="term" value="F:protein kinase activity"/>
    <property type="evidence" value="ECO:0007669"/>
    <property type="project" value="InterPro"/>
</dbReference>
<protein>
    <recommendedName>
        <fullName evidence="2">Protein kinase domain-containing protein</fullName>
    </recommendedName>
</protein>
<dbReference type="Proteomes" id="UP000728032">
    <property type="component" value="Unassembled WGS sequence"/>
</dbReference>
<dbReference type="InterPro" id="IPR011009">
    <property type="entry name" value="Kinase-like_dom_sf"/>
</dbReference>
<dbReference type="InterPro" id="IPR000719">
    <property type="entry name" value="Prot_kinase_dom"/>
</dbReference>
<dbReference type="SUPFAM" id="SSF56112">
    <property type="entry name" value="Protein kinase-like (PK-like)"/>
    <property type="match status" value="1"/>
</dbReference>
<evidence type="ECO:0000259" key="2">
    <source>
        <dbReference type="PROSITE" id="PS50011"/>
    </source>
</evidence>
<feature type="domain" description="Protein kinase" evidence="2">
    <location>
        <begin position="29"/>
        <end position="99"/>
    </location>
</feature>
<dbReference type="OrthoDB" id="419455at2759"/>
<gene>
    <name evidence="3" type="ORF">ONB1V03_LOCUS7548</name>
</gene>
<dbReference type="InterPro" id="IPR017441">
    <property type="entry name" value="Protein_kinase_ATP_BS"/>
</dbReference>
<keyword evidence="1" id="KW-0547">Nucleotide-binding</keyword>
<dbReference type="Pfam" id="PF00069">
    <property type="entry name" value="Pkinase"/>
    <property type="match status" value="1"/>
</dbReference>
<dbReference type="AlphaFoldDB" id="A0A7R9QL44"/>